<feature type="transmembrane region" description="Helical" evidence="1">
    <location>
        <begin position="87"/>
        <end position="105"/>
    </location>
</feature>
<evidence type="ECO:0000313" key="3">
    <source>
        <dbReference type="Proteomes" id="UP000177091"/>
    </source>
</evidence>
<feature type="transmembrane region" description="Helical" evidence="1">
    <location>
        <begin position="178"/>
        <end position="195"/>
    </location>
</feature>
<comment type="caution">
    <text evidence="2">The sequence shown here is derived from an EMBL/GenBank/DDBJ whole genome shotgun (WGS) entry which is preliminary data.</text>
</comment>
<accession>A0A1F7WQA5</accession>
<evidence type="ECO:0000256" key="1">
    <source>
        <dbReference type="SAM" id="Phobius"/>
    </source>
</evidence>
<keyword evidence="1" id="KW-1133">Transmembrane helix</keyword>
<dbReference type="AlphaFoldDB" id="A0A1F7WQA5"/>
<feature type="transmembrane region" description="Helical" evidence="1">
    <location>
        <begin position="57"/>
        <end position="75"/>
    </location>
</feature>
<protein>
    <submittedName>
        <fullName evidence="2">Uncharacterized protein</fullName>
    </submittedName>
</protein>
<evidence type="ECO:0000313" key="2">
    <source>
        <dbReference type="EMBL" id="OGM04727.1"/>
    </source>
</evidence>
<feature type="transmembrane region" description="Helical" evidence="1">
    <location>
        <begin position="149"/>
        <end position="172"/>
    </location>
</feature>
<proteinExistence type="predicted"/>
<feature type="transmembrane region" description="Helical" evidence="1">
    <location>
        <begin position="6"/>
        <end position="23"/>
    </location>
</feature>
<keyword evidence="1" id="KW-0472">Membrane</keyword>
<dbReference type="Proteomes" id="UP000177091">
    <property type="component" value="Unassembled WGS sequence"/>
</dbReference>
<gene>
    <name evidence="2" type="ORF">A2112_00700</name>
</gene>
<dbReference type="EMBL" id="MGFK01000007">
    <property type="protein sequence ID" value="OGM04727.1"/>
    <property type="molecule type" value="Genomic_DNA"/>
</dbReference>
<feature type="transmembrane region" description="Helical" evidence="1">
    <location>
        <begin position="30"/>
        <end position="51"/>
    </location>
</feature>
<sequence>MLTNITFNLLGVLIFLFIFWKKLKEDYFPALIFSTAFYMLAGALLGFAVSYFLFKSYWFWLAFGGACLGALLGILRLHLKPYETIEAGVASLLPWFGLIFFADAAKTSAPTSFVAGLVVFCLIALYVFLDRHYKNFTWYSSGRIGFSGLTTLAVFFLLRACLAIFAPSVLSFVKVETLISGFLAFVLTLSVFKLSREKL</sequence>
<name>A0A1F7WQA5_9BACT</name>
<organism evidence="2 3">
    <name type="scientific">Candidatus Woesebacteria bacterium GWA1_42_12</name>
    <dbReference type="NCBI Taxonomy" id="1802472"/>
    <lineage>
        <taxon>Bacteria</taxon>
        <taxon>Candidatus Woeseibacteriota</taxon>
    </lineage>
</organism>
<feature type="transmembrane region" description="Helical" evidence="1">
    <location>
        <begin position="111"/>
        <end position="129"/>
    </location>
</feature>
<keyword evidence="1" id="KW-0812">Transmembrane</keyword>
<reference evidence="2 3" key="1">
    <citation type="journal article" date="2016" name="Nat. Commun.">
        <title>Thousands of microbial genomes shed light on interconnected biogeochemical processes in an aquifer system.</title>
        <authorList>
            <person name="Anantharaman K."/>
            <person name="Brown C.T."/>
            <person name="Hug L.A."/>
            <person name="Sharon I."/>
            <person name="Castelle C.J."/>
            <person name="Probst A.J."/>
            <person name="Thomas B.C."/>
            <person name="Singh A."/>
            <person name="Wilkins M.J."/>
            <person name="Karaoz U."/>
            <person name="Brodie E.L."/>
            <person name="Williams K.H."/>
            <person name="Hubbard S.S."/>
            <person name="Banfield J.F."/>
        </authorList>
    </citation>
    <scope>NUCLEOTIDE SEQUENCE [LARGE SCALE GENOMIC DNA]</scope>
</reference>